<dbReference type="EMBL" id="CACRSJ010000104">
    <property type="protein sequence ID" value="VYS49726.1"/>
    <property type="molecule type" value="Genomic_DNA"/>
</dbReference>
<name>A0A654EK81_ARATH</name>
<feature type="compositionally biased region" description="Pro residues" evidence="1">
    <location>
        <begin position="47"/>
        <end position="71"/>
    </location>
</feature>
<dbReference type="AlphaFoldDB" id="A0A654EK81"/>
<feature type="region of interest" description="Disordered" evidence="1">
    <location>
        <begin position="45"/>
        <end position="122"/>
    </location>
</feature>
<gene>
    <name evidence="3" type="ORF">AN1_LOCUS5200</name>
</gene>
<accession>A0A654EK81</accession>
<dbReference type="Proteomes" id="UP000426265">
    <property type="component" value="Unassembled WGS sequence"/>
</dbReference>
<feature type="chain" id="PRO_5024876560" description="Transmembrane protein" evidence="2">
    <location>
        <begin position="23"/>
        <end position="122"/>
    </location>
</feature>
<reference evidence="3 4" key="1">
    <citation type="submission" date="2019-11" db="EMBL/GenBank/DDBJ databases">
        <authorList>
            <person name="Jiao W.-B."/>
            <person name="Schneeberger K."/>
        </authorList>
    </citation>
    <scope>NUCLEOTIDE SEQUENCE [LARGE SCALE GENOMIC DNA]</scope>
    <source>
        <strain evidence="4">cv. An-1</strain>
    </source>
</reference>
<dbReference type="ExpressionAtlas" id="A0A654EK81">
    <property type="expression patterns" value="baseline and differential"/>
</dbReference>
<feature type="compositionally biased region" description="Low complexity" evidence="1">
    <location>
        <begin position="112"/>
        <end position="122"/>
    </location>
</feature>
<feature type="signal peptide" evidence="2">
    <location>
        <begin position="1"/>
        <end position="22"/>
    </location>
</feature>
<evidence type="ECO:0000256" key="2">
    <source>
        <dbReference type="SAM" id="SignalP"/>
    </source>
</evidence>
<protein>
    <recommendedName>
        <fullName evidence="5">Transmembrane protein</fullName>
    </recommendedName>
</protein>
<evidence type="ECO:0000313" key="3">
    <source>
        <dbReference type="EMBL" id="VYS49726.1"/>
    </source>
</evidence>
<keyword evidence="2" id="KW-0732">Signal</keyword>
<proteinExistence type="predicted"/>
<evidence type="ECO:0000256" key="1">
    <source>
        <dbReference type="SAM" id="MobiDB-lite"/>
    </source>
</evidence>
<evidence type="ECO:0008006" key="5">
    <source>
        <dbReference type="Google" id="ProtNLM"/>
    </source>
</evidence>
<organism evidence="3 4">
    <name type="scientific">Arabidopsis thaliana</name>
    <name type="common">Mouse-ear cress</name>
    <dbReference type="NCBI Taxonomy" id="3702"/>
    <lineage>
        <taxon>Eukaryota</taxon>
        <taxon>Viridiplantae</taxon>
        <taxon>Streptophyta</taxon>
        <taxon>Embryophyta</taxon>
        <taxon>Tracheophyta</taxon>
        <taxon>Spermatophyta</taxon>
        <taxon>Magnoliopsida</taxon>
        <taxon>eudicotyledons</taxon>
        <taxon>Gunneridae</taxon>
        <taxon>Pentapetalae</taxon>
        <taxon>rosids</taxon>
        <taxon>malvids</taxon>
        <taxon>Brassicales</taxon>
        <taxon>Brassicaceae</taxon>
        <taxon>Camelineae</taxon>
        <taxon>Arabidopsis</taxon>
    </lineage>
</organism>
<sequence length="122" mass="12498">MNLATKFHVMVLLLIVIGDVCANVGARPLEEVSKELMDKKAVSIPKTPLPLPPISLPTLPPAQLPGLPTPPKMSNGDTGGVDANADGRLPKDAPAGSHGATARGYRSGGGRSDASGSTDPWP</sequence>
<evidence type="ECO:0000313" key="4">
    <source>
        <dbReference type="Proteomes" id="UP000426265"/>
    </source>
</evidence>